<evidence type="ECO:0000256" key="3">
    <source>
        <dbReference type="ARBA" id="ARBA00022729"/>
    </source>
</evidence>
<comment type="subcellular location">
    <subcellularLocation>
        <location evidence="1">Cell envelope</location>
    </subcellularLocation>
</comment>
<feature type="domain" description="Solute-binding protein family 3/N-terminal" evidence="6">
    <location>
        <begin position="81"/>
        <end position="310"/>
    </location>
</feature>
<gene>
    <name evidence="7" type="ORF">GCM10011492_41390</name>
</gene>
<sequence>MNTAITRSRLRPRTALTAATALALAGSLAACGSSSGGSTSGGGAAGGGKAAAAAPADFTGKITADPTARKLLPKSVVKSGMLILGTTQVTGTAGLPHAGVVDGKEVGLDLDIRAAIAKKLGIKWQVENGTFQTIIPGVQSGKYQVGQGNFGVTKEREKVVDFATYLNDGQAFVGSKDVKVSHVKSLLDVCGLNVATTSGTTFQKLLTTSAPKCAAAGKKPYKVQYFSDTAPIYLGLQNGKVDAFFGPTLSQKVVVQKIKGTKFLGQVAQTPVGLVTAKKSPIAPAIQAAVNDLIKDGTYAKIFAKWKVGSSVISTSQLNPPATF</sequence>
<accession>A0A916TIE4</accession>
<keyword evidence="3 5" id="KW-0732">Signal</keyword>
<dbReference type="EMBL" id="BMHI01000007">
    <property type="protein sequence ID" value="GGB45943.1"/>
    <property type="molecule type" value="Genomic_DNA"/>
</dbReference>
<feature type="chain" id="PRO_5037248812" evidence="5">
    <location>
        <begin position="30"/>
        <end position="324"/>
    </location>
</feature>
<organism evidence="7 8">
    <name type="scientific">Flexivirga endophytica</name>
    <dbReference type="NCBI Taxonomy" id="1849103"/>
    <lineage>
        <taxon>Bacteria</taxon>
        <taxon>Bacillati</taxon>
        <taxon>Actinomycetota</taxon>
        <taxon>Actinomycetes</taxon>
        <taxon>Micrococcales</taxon>
        <taxon>Dermacoccaceae</taxon>
        <taxon>Flexivirga</taxon>
    </lineage>
</organism>
<dbReference type="InterPro" id="IPR001638">
    <property type="entry name" value="Solute-binding_3/MltF_N"/>
</dbReference>
<reference evidence="7" key="2">
    <citation type="submission" date="2020-09" db="EMBL/GenBank/DDBJ databases">
        <authorList>
            <person name="Sun Q."/>
            <person name="Zhou Y."/>
        </authorList>
    </citation>
    <scope>NUCLEOTIDE SEQUENCE</scope>
    <source>
        <strain evidence="7">CGMCC 1.15085</strain>
    </source>
</reference>
<dbReference type="Pfam" id="PF00497">
    <property type="entry name" value="SBP_bac_3"/>
    <property type="match status" value="1"/>
</dbReference>
<feature type="signal peptide" evidence="5">
    <location>
        <begin position="1"/>
        <end position="29"/>
    </location>
</feature>
<dbReference type="PANTHER" id="PTHR35936:SF17">
    <property type="entry name" value="ARGININE-BINDING EXTRACELLULAR PROTEIN ARTP"/>
    <property type="match status" value="1"/>
</dbReference>
<evidence type="ECO:0000256" key="1">
    <source>
        <dbReference type="ARBA" id="ARBA00004196"/>
    </source>
</evidence>
<reference evidence="7" key="1">
    <citation type="journal article" date="2014" name="Int. J. Syst. Evol. Microbiol.">
        <title>Complete genome sequence of Corynebacterium casei LMG S-19264T (=DSM 44701T), isolated from a smear-ripened cheese.</title>
        <authorList>
            <consortium name="US DOE Joint Genome Institute (JGI-PGF)"/>
            <person name="Walter F."/>
            <person name="Albersmeier A."/>
            <person name="Kalinowski J."/>
            <person name="Ruckert C."/>
        </authorList>
    </citation>
    <scope>NUCLEOTIDE SEQUENCE</scope>
    <source>
        <strain evidence="7">CGMCC 1.15085</strain>
    </source>
</reference>
<evidence type="ECO:0000256" key="2">
    <source>
        <dbReference type="ARBA" id="ARBA00010333"/>
    </source>
</evidence>
<evidence type="ECO:0000256" key="4">
    <source>
        <dbReference type="RuleBase" id="RU003744"/>
    </source>
</evidence>
<evidence type="ECO:0000313" key="8">
    <source>
        <dbReference type="Proteomes" id="UP000636793"/>
    </source>
</evidence>
<dbReference type="PANTHER" id="PTHR35936">
    <property type="entry name" value="MEMBRANE-BOUND LYTIC MUREIN TRANSGLYCOSYLASE F"/>
    <property type="match status" value="1"/>
</dbReference>
<evidence type="ECO:0000256" key="5">
    <source>
        <dbReference type="SAM" id="SignalP"/>
    </source>
</evidence>
<evidence type="ECO:0000259" key="6">
    <source>
        <dbReference type="SMART" id="SM00062"/>
    </source>
</evidence>
<dbReference type="SMART" id="SM00062">
    <property type="entry name" value="PBPb"/>
    <property type="match status" value="1"/>
</dbReference>
<comment type="caution">
    <text evidence="7">The sequence shown here is derived from an EMBL/GenBank/DDBJ whole genome shotgun (WGS) entry which is preliminary data.</text>
</comment>
<dbReference type="GO" id="GO:0030313">
    <property type="term" value="C:cell envelope"/>
    <property type="evidence" value="ECO:0007669"/>
    <property type="project" value="UniProtKB-SubCell"/>
</dbReference>
<protein>
    <submittedName>
        <fullName evidence="7">ABC transporter substrate-binding protein</fullName>
    </submittedName>
</protein>
<dbReference type="PROSITE" id="PS01039">
    <property type="entry name" value="SBP_BACTERIAL_3"/>
    <property type="match status" value="1"/>
</dbReference>
<dbReference type="InterPro" id="IPR018313">
    <property type="entry name" value="SBP_3_CS"/>
</dbReference>
<keyword evidence="8" id="KW-1185">Reference proteome</keyword>
<name>A0A916TIE4_9MICO</name>
<dbReference type="SUPFAM" id="SSF53850">
    <property type="entry name" value="Periplasmic binding protein-like II"/>
    <property type="match status" value="1"/>
</dbReference>
<comment type="similarity">
    <text evidence="2 4">Belongs to the bacterial solute-binding protein 3 family.</text>
</comment>
<dbReference type="PROSITE" id="PS51257">
    <property type="entry name" value="PROKAR_LIPOPROTEIN"/>
    <property type="match status" value="1"/>
</dbReference>
<dbReference type="Gene3D" id="3.40.190.10">
    <property type="entry name" value="Periplasmic binding protein-like II"/>
    <property type="match status" value="2"/>
</dbReference>
<dbReference type="RefSeq" id="WP_188838964.1">
    <property type="nucleotide sequence ID" value="NZ_BMHI01000007.1"/>
</dbReference>
<dbReference type="Proteomes" id="UP000636793">
    <property type="component" value="Unassembled WGS sequence"/>
</dbReference>
<dbReference type="AlphaFoldDB" id="A0A916TIE4"/>
<proteinExistence type="inferred from homology"/>
<evidence type="ECO:0000313" key="7">
    <source>
        <dbReference type="EMBL" id="GGB45943.1"/>
    </source>
</evidence>